<proteinExistence type="predicted"/>
<evidence type="ECO:0000256" key="1">
    <source>
        <dbReference type="SAM" id="MobiDB-lite"/>
    </source>
</evidence>
<evidence type="ECO:0000313" key="3">
    <source>
        <dbReference type="Proteomes" id="UP000054408"/>
    </source>
</evidence>
<dbReference type="eggNOG" id="ENOG502RYYZ">
    <property type="taxonomic scope" value="Eukaryota"/>
</dbReference>
<dbReference type="PANTHER" id="PTHR41733:SF1">
    <property type="entry name" value="CHROMOSOME UNDETERMINED SCAFFOLD_30, WHOLE GENOME SHOTGUN SEQUENCE"/>
    <property type="match status" value="1"/>
</dbReference>
<dbReference type="SUPFAM" id="SSF46689">
    <property type="entry name" value="Homeodomain-like"/>
    <property type="match status" value="1"/>
</dbReference>
<reference evidence="2 3" key="1">
    <citation type="submission" date="2010-05" db="EMBL/GenBank/DDBJ databases">
        <title>The Genome Sequence of Thecamonas trahens ATCC 50062.</title>
        <authorList>
            <consortium name="The Broad Institute Genome Sequencing Platform"/>
            <person name="Russ C."/>
            <person name="Cuomo C."/>
            <person name="Shea T."/>
            <person name="Young S.K."/>
            <person name="Zeng Q."/>
            <person name="Koehrsen M."/>
            <person name="Haas B."/>
            <person name="Borodovsky M."/>
            <person name="Guigo R."/>
            <person name="Alvarado L."/>
            <person name="Berlin A."/>
            <person name="Bochicchio J."/>
            <person name="Borenstein D."/>
            <person name="Chapman S."/>
            <person name="Chen Z."/>
            <person name="Freedman E."/>
            <person name="Gellesch M."/>
            <person name="Goldberg J."/>
            <person name="Griggs A."/>
            <person name="Gujja S."/>
            <person name="Heilman E."/>
            <person name="Heiman D."/>
            <person name="Hepburn T."/>
            <person name="Howarth C."/>
            <person name="Jen D."/>
            <person name="Larson L."/>
            <person name="Mehta T."/>
            <person name="Park D."/>
            <person name="Pearson M."/>
            <person name="Roberts A."/>
            <person name="Saif S."/>
            <person name="Shenoy N."/>
            <person name="Sisk P."/>
            <person name="Stolte C."/>
            <person name="Sykes S."/>
            <person name="Thomson T."/>
            <person name="Walk T."/>
            <person name="White J."/>
            <person name="Yandava C."/>
            <person name="Burger G."/>
            <person name="Gray M.W."/>
            <person name="Holland P.W.H."/>
            <person name="King N."/>
            <person name="Lang F.B.F."/>
            <person name="Roger A.J."/>
            <person name="Ruiz-Trillo I."/>
            <person name="Lander E."/>
            <person name="Nusbaum C."/>
        </authorList>
    </citation>
    <scope>NUCLEOTIDE SEQUENCE [LARGE SCALE GENOMIC DNA]</scope>
    <source>
        <strain evidence="2 3">ATCC 50062</strain>
    </source>
</reference>
<sequence length="223" mass="24548">MDASRFVKSAESRSLWNYTLSPGWTDAEVDILTKCMMKYGVGNWSLYKKLGVLPGKTTAQLNTQTQRLLGQQSTAAFTGLHIDPKAVFMDNALKQGEQYVRKSGVLINTGGRLTREEIEALRQQNMEKYGIKKEVYDAITIPTPNDDAALLAQIEDIQAHNYLVDAKIEVKRKELEAKMARVQRIRDLIVAKGGTLPTPPAPAEDGPAAKRTKTLDGNAAASS</sequence>
<dbReference type="PANTHER" id="PTHR41733">
    <property type="entry name" value="UBIQUITIN-ASSOCIATED/TRANSLATION ELONGATION FACTOR EF1B, N-TERMINAL, EUKARYOTE"/>
    <property type="match status" value="1"/>
</dbReference>
<dbReference type="AlphaFoldDB" id="A0A0L0D9J4"/>
<dbReference type="InterPro" id="IPR009057">
    <property type="entry name" value="Homeodomain-like_sf"/>
</dbReference>
<dbReference type="STRING" id="461836.A0A0L0D9J4"/>
<dbReference type="EMBL" id="GL349452">
    <property type="protein sequence ID" value="KNC49009.1"/>
    <property type="molecule type" value="Genomic_DNA"/>
</dbReference>
<evidence type="ECO:0000313" key="2">
    <source>
        <dbReference type="EMBL" id="KNC49009.1"/>
    </source>
</evidence>
<dbReference type="OrthoDB" id="608866at2759"/>
<evidence type="ECO:0008006" key="4">
    <source>
        <dbReference type="Google" id="ProtNLM"/>
    </source>
</evidence>
<feature type="region of interest" description="Disordered" evidence="1">
    <location>
        <begin position="193"/>
        <end position="223"/>
    </location>
</feature>
<dbReference type="RefSeq" id="XP_013758420.1">
    <property type="nucleotide sequence ID" value="XM_013902966.1"/>
</dbReference>
<name>A0A0L0D9J4_THETB</name>
<dbReference type="Proteomes" id="UP000054408">
    <property type="component" value="Unassembled WGS sequence"/>
</dbReference>
<accession>A0A0L0D9J4</accession>
<dbReference type="GeneID" id="25564281"/>
<gene>
    <name evidence="2" type="ORF">AMSG_04752</name>
</gene>
<dbReference type="Gene3D" id="1.10.10.60">
    <property type="entry name" value="Homeodomain-like"/>
    <property type="match status" value="1"/>
</dbReference>
<protein>
    <recommendedName>
        <fullName evidence="4">Myb-like domain-containing protein</fullName>
    </recommendedName>
</protein>
<keyword evidence="3" id="KW-1185">Reference proteome</keyword>
<organism evidence="2 3">
    <name type="scientific">Thecamonas trahens ATCC 50062</name>
    <dbReference type="NCBI Taxonomy" id="461836"/>
    <lineage>
        <taxon>Eukaryota</taxon>
        <taxon>Apusozoa</taxon>
        <taxon>Apusomonadida</taxon>
        <taxon>Apusomonadidae</taxon>
        <taxon>Thecamonas</taxon>
    </lineage>
</organism>
<dbReference type="OMA" id="GNGINNH"/>